<dbReference type="RefSeq" id="WP_207333032.1">
    <property type="nucleotide sequence ID" value="NZ_JAFMYW010000019.1"/>
</dbReference>
<gene>
    <name evidence="1" type="ORF">J2I46_31190</name>
</gene>
<organism evidence="1 2">
    <name type="scientific">Fibrella forsythiae</name>
    <dbReference type="NCBI Taxonomy" id="2817061"/>
    <lineage>
        <taxon>Bacteria</taxon>
        <taxon>Pseudomonadati</taxon>
        <taxon>Bacteroidota</taxon>
        <taxon>Cytophagia</taxon>
        <taxon>Cytophagales</taxon>
        <taxon>Spirosomataceae</taxon>
        <taxon>Fibrella</taxon>
    </lineage>
</organism>
<dbReference type="EMBL" id="JAFMYW010000019">
    <property type="protein sequence ID" value="MBO0953080.1"/>
    <property type="molecule type" value="Genomic_DNA"/>
</dbReference>
<accession>A0ABS3JSU9</accession>
<dbReference type="SUPFAM" id="SSF52206">
    <property type="entry name" value="Hypothetical protein MTH538"/>
    <property type="match status" value="1"/>
</dbReference>
<sequence>MKNVLISFSKASGSEVLSLKKLLSEKGYILRDASSKTDCLDYLIEQGKIAKDSQYDLEEVFRLCTEWAELLIVFIDKDSNENEDMCNMVEIAHRGSKDILGVMLSDIDEDDIPESLKKYANKGLIKSDDEQIIDAIEKEVEVWQEVSGQARTTPLGKISKPKSCK</sequence>
<reference evidence="1 2" key="1">
    <citation type="submission" date="2021-03" db="EMBL/GenBank/DDBJ databases">
        <title>Fibrella sp. HMF5405 genome sequencing and assembly.</title>
        <authorList>
            <person name="Kang H."/>
            <person name="Kim H."/>
            <person name="Bae S."/>
            <person name="Joh K."/>
        </authorList>
    </citation>
    <scope>NUCLEOTIDE SEQUENCE [LARGE SCALE GENOMIC DNA]</scope>
    <source>
        <strain evidence="1 2">HMF5405</strain>
    </source>
</reference>
<dbReference type="Proteomes" id="UP000664628">
    <property type="component" value="Unassembled WGS sequence"/>
</dbReference>
<evidence type="ECO:0000313" key="2">
    <source>
        <dbReference type="Proteomes" id="UP000664628"/>
    </source>
</evidence>
<name>A0ABS3JSU9_9BACT</name>
<protein>
    <recommendedName>
        <fullName evidence="3">TIR domain-containing protein</fullName>
    </recommendedName>
</protein>
<dbReference type="Gene3D" id="3.40.50.9200">
    <property type="entry name" value="Hypothetical protein MTH538"/>
    <property type="match status" value="1"/>
</dbReference>
<proteinExistence type="predicted"/>
<evidence type="ECO:0000313" key="1">
    <source>
        <dbReference type="EMBL" id="MBO0953080.1"/>
    </source>
</evidence>
<keyword evidence="2" id="KW-1185">Reference proteome</keyword>
<dbReference type="InterPro" id="IPR036490">
    <property type="entry name" value="ThsB_TIR-like_sf"/>
</dbReference>
<comment type="caution">
    <text evidence="1">The sequence shown here is derived from an EMBL/GenBank/DDBJ whole genome shotgun (WGS) entry which is preliminary data.</text>
</comment>
<evidence type="ECO:0008006" key="3">
    <source>
        <dbReference type="Google" id="ProtNLM"/>
    </source>
</evidence>